<dbReference type="RefSeq" id="WP_289510182.1">
    <property type="nucleotide sequence ID" value="NZ_JAUDEA010000001.1"/>
</dbReference>
<reference evidence="3 4" key="3">
    <citation type="submission" date="2023-06" db="EMBL/GenBank/DDBJ databases">
        <authorList>
            <person name="Zeman M."/>
            <person name="Kubasova T."/>
            <person name="Jahodarova E."/>
            <person name="Nykrynova M."/>
            <person name="Rychlik I."/>
        </authorList>
    </citation>
    <scope>NUCLEOTIDE SEQUENCE [LARGE SCALE GENOMIC DNA]</scope>
    <source>
        <strain evidence="3 4">153_Feed</strain>
    </source>
</reference>
<proteinExistence type="predicted"/>
<name>A0ABT7V0G4_9ACTN</name>
<comment type="caution">
    <text evidence="3">The sequence shown here is derived from an EMBL/GenBank/DDBJ whole genome shotgun (WGS) entry which is preliminary data.</text>
</comment>
<reference evidence="4" key="2">
    <citation type="submission" date="2023-06" db="EMBL/GenBank/DDBJ databases">
        <title>Identification and characterization of horizontal gene transfer across gut microbiota members of farm animals based on homology search.</title>
        <authorList>
            <person name="Zeman M."/>
            <person name="Kubasova T."/>
            <person name="Jahodarova E."/>
            <person name="Nykrynova M."/>
            <person name="Rychlik I."/>
        </authorList>
    </citation>
    <scope>NUCLEOTIDE SEQUENCE [LARGE SCALE GENOMIC DNA]</scope>
    <source>
        <strain evidence="4">153_Feed</strain>
    </source>
</reference>
<dbReference type="Proteomes" id="UP001529256">
    <property type="component" value="Unassembled WGS sequence"/>
</dbReference>
<reference evidence="3 4" key="1">
    <citation type="submission" date="2023-06" db="EMBL/GenBank/DDBJ databases">
        <title>Identification and characterization of horizontal gene transfer across gut microbiota members of farm animals based on homology search.</title>
        <authorList>
            <person name="Schwarzerova J."/>
            <person name="Nykrynova M."/>
            <person name="Jureckova K."/>
            <person name="Cejkova D."/>
            <person name="Rychlik I."/>
        </authorList>
    </citation>
    <scope>NUCLEOTIDE SEQUENCE [LARGE SCALE GENOMIC DNA]</scope>
    <source>
        <strain evidence="3 4">153_Feed</strain>
    </source>
</reference>
<dbReference type="InterPro" id="IPR043708">
    <property type="entry name" value="DUF5648"/>
</dbReference>
<feature type="signal peptide" evidence="1">
    <location>
        <begin position="1"/>
        <end position="28"/>
    </location>
</feature>
<dbReference type="EMBL" id="JAUDEA010000001">
    <property type="protein sequence ID" value="MDM8270073.1"/>
    <property type="molecule type" value="Genomic_DNA"/>
</dbReference>
<protein>
    <recommendedName>
        <fullName evidence="2">DUF5648 domain-containing protein</fullName>
    </recommendedName>
</protein>
<organism evidence="3 4">
    <name type="scientific">Thermophilibacter provencensis</name>
    <dbReference type="NCBI Taxonomy" id="1852386"/>
    <lineage>
        <taxon>Bacteria</taxon>
        <taxon>Bacillati</taxon>
        <taxon>Actinomycetota</taxon>
        <taxon>Coriobacteriia</taxon>
        <taxon>Coriobacteriales</taxon>
        <taxon>Atopobiaceae</taxon>
        <taxon>Thermophilibacter</taxon>
    </lineage>
</organism>
<evidence type="ECO:0000259" key="2">
    <source>
        <dbReference type="Pfam" id="PF18885"/>
    </source>
</evidence>
<feature type="chain" id="PRO_5045958929" description="DUF5648 domain-containing protein" evidence="1">
    <location>
        <begin position="29"/>
        <end position="570"/>
    </location>
</feature>
<dbReference type="Pfam" id="PF18885">
    <property type="entry name" value="DUF5648"/>
    <property type="match status" value="1"/>
</dbReference>
<sequence length="570" mass="63057">MRRTLLHGALSVALGAALALGGGTLAHAEEAVPSAAAAHELAGATAQTAAYRVMVEVHNNVNDEVWNIPFTSEYGSSNFSLSPAEDLSEKIADYRCEGLTWDAAGTKNYLYDENENSLWEASEEGAKTVVLYAQYGYEPVRTVIIHDTNDGTTQTLEKCSGLSLHSYLRDREGVSFVFWSLDKEGKQPVDDTVAYVASTKRGTTINLYAQFARDQVAVRFHDTLDGSTWNETVFIYDGDLGADNGPFLMRYGADRHKGYFRQRLSWDTDGFDLVDEDAFGKRAWATSSSDEPFDVYVWYLSSKEYVQVYGDANIIVKGQAKGENVPEGASVMIVANETELTDKQQGSVANYGTQFAAYTIELYVNGQIVHDGFGSLEISFPVGLTYEGRDATVTHFNDNGTLAPMSAPITNGYATVKISDLSTFAVNVNTENETLYRLYNQYTGEHLFTADKGEYDGLVGIGWTGEGVAWVAPTTGEPVYRLFNPFSDDHHYTMDTDEYDKLEALGWQKEGVAWLSASKNATDAIPLYRLFNPFEQRATHLYTADKSEEEKLTALGWKPEGIAWYGFAEE</sequence>
<evidence type="ECO:0000313" key="3">
    <source>
        <dbReference type="EMBL" id="MDM8270073.1"/>
    </source>
</evidence>
<gene>
    <name evidence="3" type="ORF">QUW25_00010</name>
</gene>
<accession>A0ABT7V0G4</accession>
<feature type="domain" description="DUF5648" evidence="2">
    <location>
        <begin position="435"/>
        <end position="566"/>
    </location>
</feature>
<keyword evidence="1" id="KW-0732">Signal</keyword>
<keyword evidence="4" id="KW-1185">Reference proteome</keyword>
<evidence type="ECO:0000313" key="4">
    <source>
        <dbReference type="Proteomes" id="UP001529256"/>
    </source>
</evidence>
<evidence type="ECO:0000256" key="1">
    <source>
        <dbReference type="SAM" id="SignalP"/>
    </source>
</evidence>